<accession>X0WUG7</accession>
<feature type="non-terminal residue" evidence="1">
    <location>
        <position position="1"/>
    </location>
</feature>
<name>X0WUG7_9ZZZZ</name>
<evidence type="ECO:0008006" key="2">
    <source>
        <dbReference type="Google" id="ProtNLM"/>
    </source>
</evidence>
<dbReference type="EMBL" id="BARS01046911">
    <property type="protein sequence ID" value="GAG34295.1"/>
    <property type="molecule type" value="Genomic_DNA"/>
</dbReference>
<sequence>CVVYASEGEVKKSTGTNEFGLGFVHLGSATAALQHIDVFTSGIVWARAAAAIAAGAEVETAADGEVQTAGSSDFVVGFALTACDNANELVAVKICFYEKV</sequence>
<dbReference type="Pfam" id="PF09956">
    <property type="entry name" value="Phage_cement_2"/>
    <property type="match status" value="1"/>
</dbReference>
<gene>
    <name evidence="1" type="ORF">S01H1_70533</name>
</gene>
<evidence type="ECO:0000313" key="1">
    <source>
        <dbReference type="EMBL" id="GAG34295.1"/>
    </source>
</evidence>
<protein>
    <recommendedName>
        <fullName evidence="2">DUF2190 domain-containing protein</fullName>
    </recommendedName>
</protein>
<comment type="caution">
    <text evidence="1">The sequence shown here is derived from an EMBL/GenBank/DDBJ whole genome shotgun (WGS) entry which is preliminary data.</text>
</comment>
<proteinExistence type="predicted"/>
<organism evidence="1">
    <name type="scientific">marine sediment metagenome</name>
    <dbReference type="NCBI Taxonomy" id="412755"/>
    <lineage>
        <taxon>unclassified sequences</taxon>
        <taxon>metagenomes</taxon>
        <taxon>ecological metagenomes</taxon>
    </lineage>
</organism>
<reference evidence="1" key="1">
    <citation type="journal article" date="2014" name="Front. Microbiol.">
        <title>High frequency of phylogenetically diverse reductive dehalogenase-homologous genes in deep subseafloor sedimentary metagenomes.</title>
        <authorList>
            <person name="Kawai M."/>
            <person name="Futagami T."/>
            <person name="Toyoda A."/>
            <person name="Takaki Y."/>
            <person name="Nishi S."/>
            <person name="Hori S."/>
            <person name="Arai W."/>
            <person name="Tsubouchi T."/>
            <person name="Morono Y."/>
            <person name="Uchiyama I."/>
            <person name="Ito T."/>
            <person name="Fujiyama A."/>
            <person name="Inagaki F."/>
            <person name="Takami H."/>
        </authorList>
    </citation>
    <scope>NUCLEOTIDE SEQUENCE</scope>
    <source>
        <strain evidence="1">Expedition CK06-06</strain>
    </source>
</reference>
<dbReference type="InterPro" id="IPR011231">
    <property type="entry name" value="Phage_VT1-Sakai_H0018"/>
</dbReference>
<dbReference type="AlphaFoldDB" id="X0WUG7"/>